<evidence type="ECO:0000313" key="2">
    <source>
        <dbReference type="Proteomes" id="UP001157418"/>
    </source>
</evidence>
<accession>A0AAU9LZ70</accession>
<keyword evidence="2" id="KW-1185">Reference proteome</keyword>
<proteinExistence type="predicted"/>
<dbReference type="EMBL" id="CAKMRJ010001112">
    <property type="protein sequence ID" value="CAH1421133.1"/>
    <property type="molecule type" value="Genomic_DNA"/>
</dbReference>
<reference evidence="1 2" key="1">
    <citation type="submission" date="2022-01" db="EMBL/GenBank/DDBJ databases">
        <authorList>
            <person name="Xiong W."/>
            <person name="Schranz E."/>
        </authorList>
    </citation>
    <scope>NUCLEOTIDE SEQUENCE [LARGE SCALE GENOMIC DNA]</scope>
</reference>
<gene>
    <name evidence="1" type="ORF">LVIROSA_LOCUS8548</name>
</gene>
<comment type="caution">
    <text evidence="1">The sequence shown here is derived from an EMBL/GenBank/DDBJ whole genome shotgun (WGS) entry which is preliminary data.</text>
</comment>
<evidence type="ECO:0000313" key="1">
    <source>
        <dbReference type="EMBL" id="CAH1421133.1"/>
    </source>
</evidence>
<dbReference type="Proteomes" id="UP001157418">
    <property type="component" value="Unassembled WGS sequence"/>
</dbReference>
<organism evidence="1 2">
    <name type="scientific">Lactuca virosa</name>
    <dbReference type="NCBI Taxonomy" id="75947"/>
    <lineage>
        <taxon>Eukaryota</taxon>
        <taxon>Viridiplantae</taxon>
        <taxon>Streptophyta</taxon>
        <taxon>Embryophyta</taxon>
        <taxon>Tracheophyta</taxon>
        <taxon>Spermatophyta</taxon>
        <taxon>Magnoliopsida</taxon>
        <taxon>eudicotyledons</taxon>
        <taxon>Gunneridae</taxon>
        <taxon>Pentapetalae</taxon>
        <taxon>asterids</taxon>
        <taxon>campanulids</taxon>
        <taxon>Asterales</taxon>
        <taxon>Asteraceae</taxon>
        <taxon>Cichorioideae</taxon>
        <taxon>Cichorieae</taxon>
        <taxon>Lactucinae</taxon>
        <taxon>Lactuca</taxon>
    </lineage>
</organism>
<name>A0AAU9LZ70_9ASTR</name>
<sequence length="173" mass="19300">MASTGISHIGTVKSKLTVQTMGMLLRKYHIDPKFHPRLPEANDAITDTPEGFVLCFTLLCVALDVSPSITLFHYFYLPMSNGDWVSFSLRHGLMELCDVLPTSIKYWKEEFFFVHASSFSDPMAYGATADRVADLVPELSPDELLITERLASNFVRWAVPDEAVLGMAGMSPH</sequence>
<protein>
    <submittedName>
        <fullName evidence="1">Uncharacterized protein</fullName>
    </submittedName>
</protein>
<dbReference type="AlphaFoldDB" id="A0AAU9LZ70"/>